<dbReference type="AlphaFoldDB" id="A0A0E9P7H5"/>
<reference evidence="1" key="1">
    <citation type="submission" date="2014-11" db="EMBL/GenBank/DDBJ databases">
        <authorList>
            <person name="Amaro Gonzalez C."/>
        </authorList>
    </citation>
    <scope>NUCLEOTIDE SEQUENCE</scope>
</reference>
<dbReference type="EMBL" id="GBXM01108779">
    <property type="protein sequence ID" value="JAG99797.1"/>
    <property type="molecule type" value="Transcribed_RNA"/>
</dbReference>
<organism evidence="1">
    <name type="scientific">Anguilla anguilla</name>
    <name type="common">European freshwater eel</name>
    <name type="synonym">Muraena anguilla</name>
    <dbReference type="NCBI Taxonomy" id="7936"/>
    <lineage>
        <taxon>Eukaryota</taxon>
        <taxon>Metazoa</taxon>
        <taxon>Chordata</taxon>
        <taxon>Craniata</taxon>
        <taxon>Vertebrata</taxon>
        <taxon>Euteleostomi</taxon>
        <taxon>Actinopterygii</taxon>
        <taxon>Neopterygii</taxon>
        <taxon>Teleostei</taxon>
        <taxon>Anguilliformes</taxon>
        <taxon>Anguillidae</taxon>
        <taxon>Anguilla</taxon>
    </lineage>
</organism>
<accession>A0A0E9P7H5</accession>
<name>A0A0E9P7H5_ANGAN</name>
<sequence>MQRCLQSAVLFFFIETPVDFRGQEVAM</sequence>
<protein>
    <submittedName>
        <fullName evidence="1">Uncharacterized protein</fullName>
    </submittedName>
</protein>
<proteinExistence type="predicted"/>
<evidence type="ECO:0000313" key="1">
    <source>
        <dbReference type="EMBL" id="JAG99797.1"/>
    </source>
</evidence>
<reference evidence="1" key="2">
    <citation type="journal article" date="2015" name="Fish Shellfish Immunol.">
        <title>Early steps in the European eel (Anguilla anguilla)-Vibrio vulnificus interaction in the gills: Role of the RtxA13 toxin.</title>
        <authorList>
            <person name="Callol A."/>
            <person name="Pajuelo D."/>
            <person name="Ebbesson L."/>
            <person name="Teles M."/>
            <person name="MacKenzie S."/>
            <person name="Amaro C."/>
        </authorList>
    </citation>
    <scope>NUCLEOTIDE SEQUENCE</scope>
</reference>